<protein>
    <submittedName>
        <fullName evidence="1">Uncharacterized protein</fullName>
    </submittedName>
</protein>
<dbReference type="Proteomes" id="UP001367508">
    <property type="component" value="Unassembled WGS sequence"/>
</dbReference>
<name>A0AAN9KPX2_CANGL</name>
<organism evidence="1 2">
    <name type="scientific">Canavalia gladiata</name>
    <name type="common">Sword bean</name>
    <name type="synonym">Dolichos gladiatus</name>
    <dbReference type="NCBI Taxonomy" id="3824"/>
    <lineage>
        <taxon>Eukaryota</taxon>
        <taxon>Viridiplantae</taxon>
        <taxon>Streptophyta</taxon>
        <taxon>Embryophyta</taxon>
        <taxon>Tracheophyta</taxon>
        <taxon>Spermatophyta</taxon>
        <taxon>Magnoliopsida</taxon>
        <taxon>eudicotyledons</taxon>
        <taxon>Gunneridae</taxon>
        <taxon>Pentapetalae</taxon>
        <taxon>rosids</taxon>
        <taxon>fabids</taxon>
        <taxon>Fabales</taxon>
        <taxon>Fabaceae</taxon>
        <taxon>Papilionoideae</taxon>
        <taxon>50 kb inversion clade</taxon>
        <taxon>NPAAA clade</taxon>
        <taxon>indigoferoid/millettioid clade</taxon>
        <taxon>Phaseoleae</taxon>
        <taxon>Canavalia</taxon>
    </lineage>
</organism>
<proteinExistence type="predicted"/>
<evidence type="ECO:0000313" key="2">
    <source>
        <dbReference type="Proteomes" id="UP001367508"/>
    </source>
</evidence>
<dbReference type="EMBL" id="JAYMYQ010000007">
    <property type="protein sequence ID" value="KAK7320941.1"/>
    <property type="molecule type" value="Genomic_DNA"/>
</dbReference>
<evidence type="ECO:0000313" key="1">
    <source>
        <dbReference type="EMBL" id="KAK7320941.1"/>
    </source>
</evidence>
<gene>
    <name evidence="1" type="ORF">VNO77_30920</name>
</gene>
<dbReference type="AlphaFoldDB" id="A0AAN9KPX2"/>
<sequence>MKLTLQCISVSIPGQISIILKLEYQWESYPPETVLMNIKPVSFHIWLDKMLLQPSKDTKQSTGSGTSLKDETVSSANRIRTVPIHFCLNALGNQFVAVILLRISSQHPCSIELKRPSLNTDLRSVDLKN</sequence>
<keyword evidence="2" id="KW-1185">Reference proteome</keyword>
<reference evidence="1 2" key="1">
    <citation type="submission" date="2024-01" db="EMBL/GenBank/DDBJ databases">
        <title>The genomes of 5 underutilized Papilionoideae crops provide insights into root nodulation and disease resistanc.</title>
        <authorList>
            <person name="Jiang F."/>
        </authorList>
    </citation>
    <scope>NUCLEOTIDE SEQUENCE [LARGE SCALE GENOMIC DNA]</scope>
    <source>
        <strain evidence="1">LVBAO_FW01</strain>
        <tissue evidence="1">Leaves</tissue>
    </source>
</reference>
<comment type="caution">
    <text evidence="1">The sequence shown here is derived from an EMBL/GenBank/DDBJ whole genome shotgun (WGS) entry which is preliminary data.</text>
</comment>
<accession>A0AAN9KPX2</accession>